<keyword evidence="4" id="KW-1185">Reference proteome</keyword>
<evidence type="ECO:0008006" key="5">
    <source>
        <dbReference type="Google" id="ProtNLM"/>
    </source>
</evidence>
<dbReference type="InterPro" id="IPR024752">
    <property type="entry name" value="Myb/SANT-like_dom"/>
</dbReference>
<organism evidence="3 4">
    <name type="scientific">Dendrobium thyrsiflorum</name>
    <name type="common">Pinecone-like raceme dendrobium</name>
    <name type="synonym">Orchid</name>
    <dbReference type="NCBI Taxonomy" id="117978"/>
    <lineage>
        <taxon>Eukaryota</taxon>
        <taxon>Viridiplantae</taxon>
        <taxon>Streptophyta</taxon>
        <taxon>Embryophyta</taxon>
        <taxon>Tracheophyta</taxon>
        <taxon>Spermatophyta</taxon>
        <taxon>Magnoliopsida</taxon>
        <taxon>Liliopsida</taxon>
        <taxon>Asparagales</taxon>
        <taxon>Orchidaceae</taxon>
        <taxon>Epidendroideae</taxon>
        <taxon>Malaxideae</taxon>
        <taxon>Dendrobiinae</taxon>
        <taxon>Dendrobium</taxon>
    </lineage>
</organism>
<dbReference type="PANTHER" id="PTHR46929:SF3">
    <property type="entry name" value="MYB_SANT-LIKE DOMAIN-CONTAINING PROTEIN"/>
    <property type="match status" value="1"/>
</dbReference>
<accession>A0ABD0UD76</accession>
<name>A0ABD0UD76_DENTH</name>
<reference evidence="3 4" key="1">
    <citation type="journal article" date="2024" name="Plant Biotechnol. J.">
        <title>Dendrobium thyrsiflorum genome and its molecular insights into genes involved in important horticultural traits.</title>
        <authorList>
            <person name="Chen B."/>
            <person name="Wang J.Y."/>
            <person name="Zheng P.J."/>
            <person name="Li K.L."/>
            <person name="Liang Y.M."/>
            <person name="Chen X.F."/>
            <person name="Zhang C."/>
            <person name="Zhao X."/>
            <person name="He X."/>
            <person name="Zhang G.Q."/>
            <person name="Liu Z.J."/>
            <person name="Xu Q."/>
        </authorList>
    </citation>
    <scope>NUCLEOTIDE SEQUENCE [LARGE SCALE GENOMIC DNA]</scope>
    <source>
        <strain evidence="3">GZMU011</strain>
    </source>
</reference>
<proteinExistence type="predicted"/>
<dbReference type="Pfam" id="PF12776">
    <property type="entry name" value="Myb_DNA-bind_3"/>
    <property type="match status" value="1"/>
</dbReference>
<dbReference type="PANTHER" id="PTHR46929">
    <property type="entry name" value="EXPRESSED PROTEIN"/>
    <property type="match status" value="1"/>
</dbReference>
<evidence type="ECO:0000259" key="2">
    <source>
        <dbReference type="Pfam" id="PF26138"/>
    </source>
</evidence>
<protein>
    <recommendedName>
        <fullName evidence="5">Myb/SANT-like domain-containing protein</fullName>
    </recommendedName>
</protein>
<dbReference type="InterPro" id="IPR058353">
    <property type="entry name" value="DUF8040"/>
</dbReference>
<feature type="domain" description="Myb/SANT-like" evidence="1">
    <location>
        <begin position="41"/>
        <end position="133"/>
    </location>
</feature>
<dbReference type="Pfam" id="PF26138">
    <property type="entry name" value="DUF8040"/>
    <property type="match status" value="1"/>
</dbReference>
<dbReference type="EMBL" id="JANQDX010000015">
    <property type="protein sequence ID" value="KAL0910750.1"/>
    <property type="molecule type" value="Genomic_DNA"/>
</dbReference>
<evidence type="ECO:0000313" key="3">
    <source>
        <dbReference type="EMBL" id="KAL0910750.1"/>
    </source>
</evidence>
<feature type="domain" description="DUF8040" evidence="2">
    <location>
        <begin position="216"/>
        <end position="310"/>
    </location>
</feature>
<dbReference type="AlphaFoldDB" id="A0ABD0UD76"/>
<comment type="caution">
    <text evidence="3">The sequence shown here is derived from an EMBL/GenBank/DDBJ whole genome shotgun (WGS) entry which is preliminary data.</text>
</comment>
<sequence length="365" mass="41814">MQNFLKGEGVGRASSSKPRRAGDDISIYFGLPKTTTRNPKWPEDHNVILGELLLEQYVNGSFCNGNMRKEHWASLVAVLNRRLSSNYTDSSVMIRFKNMKVDFRTLYQLTNRSGWGWDEELHIPVATDELWDEIQHAPHQYDIFEKICAENIAVGSDARCIMSNYLCGVLPDVLCNMVDLQIQVNNVIAEITPSLIQESSSSDDEELIRRTMFDRTYTEHRYVIDVLAGHPGRAYQCFRLPPYAFISLRDLLVSRGHLRDTKNMLAAEQLGIFLRGVAHAHSYRQLCEFFQHSPETVSRYFNIVLRAIVSFTDEFINLPQGEPECHPFVRSNTLFHPYFKNALGAIDGTHIPAVVSSNIQNRYHK</sequence>
<evidence type="ECO:0000313" key="4">
    <source>
        <dbReference type="Proteomes" id="UP001552299"/>
    </source>
</evidence>
<dbReference type="Proteomes" id="UP001552299">
    <property type="component" value="Unassembled WGS sequence"/>
</dbReference>
<evidence type="ECO:0000259" key="1">
    <source>
        <dbReference type="Pfam" id="PF12776"/>
    </source>
</evidence>
<gene>
    <name evidence="3" type="ORF">M5K25_018834</name>
</gene>